<evidence type="ECO:0008006" key="4">
    <source>
        <dbReference type="Google" id="ProtNLM"/>
    </source>
</evidence>
<accession>A0A9W4HRX1</accession>
<dbReference type="Proteomes" id="UP001153618">
    <property type="component" value="Unassembled WGS sequence"/>
</dbReference>
<comment type="caution">
    <text evidence="2">The sequence shown here is derived from an EMBL/GenBank/DDBJ whole genome shotgun (WGS) entry which is preliminary data.</text>
</comment>
<keyword evidence="3" id="KW-1185">Reference proteome</keyword>
<organism evidence="2 3">
    <name type="scientific">Penicillium olsonii</name>
    <dbReference type="NCBI Taxonomy" id="99116"/>
    <lineage>
        <taxon>Eukaryota</taxon>
        <taxon>Fungi</taxon>
        <taxon>Dikarya</taxon>
        <taxon>Ascomycota</taxon>
        <taxon>Pezizomycotina</taxon>
        <taxon>Eurotiomycetes</taxon>
        <taxon>Eurotiomycetidae</taxon>
        <taxon>Eurotiales</taxon>
        <taxon>Aspergillaceae</taxon>
        <taxon>Penicillium</taxon>
    </lineage>
</organism>
<feature type="chain" id="PRO_5040866782" description="Extracellular membrane protein CFEM domain-containing protein" evidence="1">
    <location>
        <begin position="23"/>
        <end position="345"/>
    </location>
</feature>
<evidence type="ECO:0000313" key="3">
    <source>
        <dbReference type="Proteomes" id="UP001153618"/>
    </source>
</evidence>
<sequence>MLSKLLLASSAVLAVLSSSANAQTNITDKACASSSDFSSCNRDVADKWSSCVRNCNGNGNCIVDCGCDSHTRYINCMAESCWNQVYSCKYQLFIQQYFAVCPSAHEPIPFWPAPDNAPNRCSCDIAKVVETTLASRKEQVNCMKNVTDNISTDISDLSNLSNGLDIAGRASDCACCGASASISASWDICPHTKPRLAGADMWDVFFPSSLPNLYTSVPDWAWSSSSCDSKIDSGKCKGLGFTADKFFKPGDYPKNGTSALSEVAGTVSAPPSGTVLTWSQASSTYTVTATGYDRKAVASQSESAATATGDNEAAAQTSDSAAGAVGVRNGGLGAVVGAVFAVVML</sequence>
<dbReference type="OrthoDB" id="3538998at2759"/>
<feature type="signal peptide" evidence="1">
    <location>
        <begin position="1"/>
        <end position="22"/>
    </location>
</feature>
<keyword evidence="1" id="KW-0732">Signal</keyword>
<proteinExistence type="predicted"/>
<evidence type="ECO:0000256" key="1">
    <source>
        <dbReference type="SAM" id="SignalP"/>
    </source>
</evidence>
<dbReference type="AlphaFoldDB" id="A0A9W4HRX1"/>
<dbReference type="EMBL" id="CAJVOS010000024">
    <property type="protein sequence ID" value="CAG8104044.1"/>
    <property type="molecule type" value="Genomic_DNA"/>
</dbReference>
<protein>
    <recommendedName>
        <fullName evidence="4">Extracellular membrane protein CFEM domain-containing protein</fullName>
    </recommendedName>
</protein>
<gene>
    <name evidence="2" type="ORF">POLS_LOCUS4759</name>
</gene>
<evidence type="ECO:0000313" key="2">
    <source>
        <dbReference type="EMBL" id="CAG8104044.1"/>
    </source>
</evidence>
<reference evidence="2" key="1">
    <citation type="submission" date="2021-07" db="EMBL/GenBank/DDBJ databases">
        <authorList>
            <person name="Branca A.L. A."/>
        </authorList>
    </citation>
    <scope>NUCLEOTIDE SEQUENCE</scope>
</reference>
<name>A0A9W4HRX1_PENOL</name>